<proteinExistence type="predicted"/>
<dbReference type="PANTHER" id="PTHR11106:SF27">
    <property type="entry name" value="MACRO DOMAIN-CONTAINING PROTEIN"/>
    <property type="match status" value="1"/>
</dbReference>
<dbReference type="NCBIfam" id="NF003163">
    <property type="entry name" value="PRK04143.1"/>
    <property type="match status" value="1"/>
</dbReference>
<dbReference type="PANTHER" id="PTHR11106">
    <property type="entry name" value="GANGLIOSIDE INDUCED DIFFERENTIATION ASSOCIATED PROTEIN 2-RELATED"/>
    <property type="match status" value="1"/>
</dbReference>
<feature type="domain" description="Macro" evidence="1">
    <location>
        <begin position="72"/>
        <end position="265"/>
    </location>
</feature>
<dbReference type="EMBL" id="CP024700">
    <property type="protein sequence ID" value="ATV62794.1"/>
    <property type="molecule type" value="Genomic_DNA"/>
</dbReference>
<keyword evidence="3" id="KW-1185">Reference proteome</keyword>
<reference evidence="2 3" key="1">
    <citation type="submission" date="2017-11" db="EMBL/GenBank/DDBJ databases">
        <title>Genome sequencing of Fusobacterium periodonticum KCOM 1263.</title>
        <authorList>
            <person name="Kook J.-K."/>
            <person name="Park S.-N."/>
            <person name="Lim Y.K."/>
        </authorList>
    </citation>
    <scope>NUCLEOTIDE SEQUENCE [LARGE SCALE GENOMIC DNA]</scope>
    <source>
        <strain evidence="2 3">KCOM 1263</strain>
    </source>
</reference>
<dbReference type="PROSITE" id="PS51154">
    <property type="entry name" value="MACRO"/>
    <property type="match status" value="1"/>
</dbReference>
<name>A0AAD0APA6_9FUSO</name>
<dbReference type="RefSeq" id="WP_099988504.1">
    <property type="nucleotide sequence ID" value="NZ_CP024700.1"/>
</dbReference>
<dbReference type="Proteomes" id="UP000228552">
    <property type="component" value="Chromosome"/>
</dbReference>
<dbReference type="Pfam" id="PF01661">
    <property type="entry name" value="Macro"/>
    <property type="match status" value="1"/>
</dbReference>
<evidence type="ECO:0000313" key="2">
    <source>
        <dbReference type="EMBL" id="ATV62794.1"/>
    </source>
</evidence>
<accession>A0AAD0APA6</accession>
<dbReference type="Gene3D" id="3.40.220.10">
    <property type="entry name" value="Leucine Aminopeptidase, subunit E, domain 1"/>
    <property type="match status" value="1"/>
</dbReference>
<dbReference type="SUPFAM" id="SSF52949">
    <property type="entry name" value="Macro domain-like"/>
    <property type="match status" value="1"/>
</dbReference>
<dbReference type="SMART" id="SM00506">
    <property type="entry name" value="A1pp"/>
    <property type="match status" value="1"/>
</dbReference>
<evidence type="ECO:0000259" key="1">
    <source>
        <dbReference type="PROSITE" id="PS51154"/>
    </source>
</evidence>
<dbReference type="InterPro" id="IPR043472">
    <property type="entry name" value="Macro_dom-like"/>
</dbReference>
<gene>
    <name evidence="2" type="ORF">CTM74_13775</name>
</gene>
<dbReference type="InterPro" id="IPR002589">
    <property type="entry name" value="Macro_dom"/>
</dbReference>
<dbReference type="CDD" id="cd02908">
    <property type="entry name" value="Macro_OAADPr_deacetylase"/>
    <property type="match status" value="1"/>
</dbReference>
<sequence length="265" mass="30606">MNRSQEDKLNYLLKKFIADSDNYKNIEIPNNITDKKRILRSLMNIRMPKKLSEEVLKVQDEYLSTCAKEKGIVKLADIPIIKDNLSIWQGDITRLEVDAIVNAANSQMLGCFLPMHTCIDNQIHTFAGVQLREECYNQMNKLREKYGRDYVQATAIPMITDAYNLPAKKVIHIVGPIVANGLNSELEKNLEDCYINTLNICLENDIKSLAFCCISTGEFHFPNKRAAEIAIKAVSEWSLRHPNLMERIIFNVFKDEDRRYYEELL</sequence>
<evidence type="ECO:0000313" key="3">
    <source>
        <dbReference type="Proteomes" id="UP000228552"/>
    </source>
</evidence>
<dbReference type="AlphaFoldDB" id="A0AAD0APA6"/>
<organism evidence="2 3">
    <name type="scientific">Fusobacterium pseudoperiodonticum</name>
    <dbReference type="NCBI Taxonomy" id="2663009"/>
    <lineage>
        <taxon>Bacteria</taxon>
        <taxon>Fusobacteriati</taxon>
        <taxon>Fusobacteriota</taxon>
        <taxon>Fusobacteriia</taxon>
        <taxon>Fusobacteriales</taxon>
        <taxon>Fusobacteriaceae</taxon>
        <taxon>Fusobacterium</taxon>
    </lineage>
</organism>
<protein>
    <submittedName>
        <fullName evidence="2">Macro domain protein</fullName>
    </submittedName>
</protein>